<reference evidence="1" key="1">
    <citation type="journal article" date="2021" name="PeerJ">
        <title>Extensive microbial diversity within the chicken gut microbiome revealed by metagenomics and culture.</title>
        <authorList>
            <person name="Gilroy R."/>
            <person name="Ravi A."/>
            <person name="Getino M."/>
            <person name="Pursley I."/>
            <person name="Horton D.L."/>
            <person name="Alikhan N.F."/>
            <person name="Baker D."/>
            <person name="Gharbi K."/>
            <person name="Hall N."/>
            <person name="Watson M."/>
            <person name="Adriaenssens E.M."/>
            <person name="Foster-Nyarko E."/>
            <person name="Jarju S."/>
            <person name="Secka A."/>
            <person name="Antonio M."/>
            <person name="Oren A."/>
            <person name="Chaudhuri R.R."/>
            <person name="La Ragione R."/>
            <person name="Hildebrand F."/>
            <person name="Pallen M.J."/>
        </authorList>
    </citation>
    <scope>NUCLEOTIDE SEQUENCE</scope>
    <source>
        <strain evidence="1">CHK180-15479</strain>
    </source>
</reference>
<evidence type="ECO:0000313" key="2">
    <source>
        <dbReference type="Proteomes" id="UP000823910"/>
    </source>
</evidence>
<dbReference type="SUPFAM" id="SSF53067">
    <property type="entry name" value="Actin-like ATPase domain"/>
    <property type="match status" value="2"/>
</dbReference>
<evidence type="ECO:0000313" key="1">
    <source>
        <dbReference type="EMBL" id="HJC06576.1"/>
    </source>
</evidence>
<protein>
    <recommendedName>
        <fullName evidence="3">Molecular chaperone</fullName>
    </recommendedName>
</protein>
<reference evidence="1" key="2">
    <citation type="submission" date="2021-04" db="EMBL/GenBank/DDBJ databases">
        <authorList>
            <person name="Gilroy R."/>
        </authorList>
    </citation>
    <scope>NUCLEOTIDE SEQUENCE</scope>
    <source>
        <strain evidence="1">CHK180-15479</strain>
    </source>
</reference>
<dbReference type="InterPro" id="IPR043129">
    <property type="entry name" value="ATPase_NBD"/>
</dbReference>
<dbReference type="EMBL" id="DWWT01000054">
    <property type="protein sequence ID" value="HJC06576.1"/>
    <property type="molecule type" value="Genomic_DNA"/>
</dbReference>
<gene>
    <name evidence="1" type="ORF">H9704_10560</name>
</gene>
<proteinExistence type="predicted"/>
<dbReference type="Gene3D" id="3.90.640.10">
    <property type="entry name" value="Actin, Chain A, domain 4"/>
    <property type="match status" value="1"/>
</dbReference>
<sequence>MSRYTYTLHPENSGGQPRQTYRRSQLDKMTTFQLREICRRERLVVPARENGDREGLIRLIMRFRGQRDYRHLTAADAQGLGRIQEFLNRCPLKIRGDEEIRIPGTIILYRGTGMDALDGYEIAAKQPLYEGNLLLVDEKNQVYTCLYIKEQQKKMYLFRGKDMEILPLEKGRYFILYFPEERISEYLWDCCAGNRKPEPGFAQAVRIPLLSLEVREVEPTDMPLVIDFGSSNTTMGICREDNIPRIVRSEGGVVIPSVIGVEEAAKGQVRYVFGHEAVRMCGQNYRDEDVPVFFDIKRWVSDPDRSERVTLSDGHKYQIGRREMLRAFLDYLLDLGRQQFKCSFRNIQMLSPVRQKEKFKELFTELLPEYQVDCELDEGMAVLFDSIHSLISQAKYQRGKWYRALIIDCGGGTTDLTSGRFRIDNTRVSYTIDLETSYENGDTNFGGNNLTYRIFQLLKVKLAQAIFGEGGRETPAAGENASSLEEAFRKAESRIPTRFREYENQRREEYFCVKNNFYYLFGLAEQIKKRFFGQTFLYELQVGTSPGEGGLFLDRFKLSLMEGGAFAHLSREIAFTFYLNEVEEILRPDVYGLMDRFLGQKFASGELTAYGMIKLTGQSCKSRLFTEALKEYVPGKLIQNTRAGEAGEELKLCCLEGALAYFSNCKLGYMKVDHRYEVGALPYEIMAYTHENQEHVLIRSLDKEDHIGCISRFKIGRQLDLYLNSAQGKRLKTYCFAYDASGFSRTTQEEIDRQYAGTVIQEETDIILEGEMKFFVWVSRKRWGFVVLPILREGDLLYKGEETFFDFEDDTWELNFFDGRK</sequence>
<dbReference type="Proteomes" id="UP000823910">
    <property type="component" value="Unassembled WGS sequence"/>
</dbReference>
<accession>A0A9D2SHD4</accession>
<evidence type="ECO:0008006" key="3">
    <source>
        <dbReference type="Google" id="ProtNLM"/>
    </source>
</evidence>
<dbReference type="AlphaFoldDB" id="A0A9D2SHD4"/>
<dbReference type="Gene3D" id="3.30.420.40">
    <property type="match status" value="2"/>
</dbReference>
<organism evidence="1 2">
    <name type="scientific">Candidatus Enterocloster excrementipullorum</name>
    <dbReference type="NCBI Taxonomy" id="2838559"/>
    <lineage>
        <taxon>Bacteria</taxon>
        <taxon>Bacillati</taxon>
        <taxon>Bacillota</taxon>
        <taxon>Clostridia</taxon>
        <taxon>Lachnospirales</taxon>
        <taxon>Lachnospiraceae</taxon>
        <taxon>Enterocloster</taxon>
    </lineage>
</organism>
<name>A0A9D2SHD4_9FIRM</name>
<comment type="caution">
    <text evidence="1">The sequence shown here is derived from an EMBL/GenBank/DDBJ whole genome shotgun (WGS) entry which is preliminary data.</text>
</comment>